<evidence type="ECO:0000256" key="2">
    <source>
        <dbReference type="ARBA" id="ARBA00022771"/>
    </source>
</evidence>
<dbReference type="OrthoDB" id="432970at2759"/>
<evidence type="ECO:0000259" key="5">
    <source>
        <dbReference type="PROSITE" id="PS50865"/>
    </source>
</evidence>
<dbReference type="Pfam" id="PF01753">
    <property type="entry name" value="zf-MYND"/>
    <property type="match status" value="1"/>
</dbReference>
<dbReference type="InterPro" id="IPR024119">
    <property type="entry name" value="TF_DEAF-1"/>
</dbReference>
<dbReference type="Gene3D" id="6.10.140.2220">
    <property type="match status" value="1"/>
</dbReference>
<feature type="domain" description="MYND-type" evidence="5">
    <location>
        <begin position="7"/>
        <end position="45"/>
    </location>
</feature>
<dbReference type="PROSITE" id="PS50865">
    <property type="entry name" value="ZF_MYND_2"/>
    <property type="match status" value="1"/>
</dbReference>
<evidence type="ECO:0000313" key="6">
    <source>
        <dbReference type="EMBL" id="KAJ4330147.1"/>
    </source>
</evidence>
<dbReference type="PROSITE" id="PS01360">
    <property type="entry name" value="ZF_MYND_1"/>
    <property type="match status" value="1"/>
</dbReference>
<dbReference type="AlphaFoldDB" id="A0A9W8WQ76"/>
<dbReference type="GO" id="GO:0000981">
    <property type="term" value="F:DNA-binding transcription factor activity, RNA polymerase II-specific"/>
    <property type="evidence" value="ECO:0007669"/>
    <property type="project" value="TreeGrafter"/>
</dbReference>
<dbReference type="PANTHER" id="PTHR10237:SF14">
    <property type="entry name" value="MYND-TYPE DOMAIN-CONTAINING PROTEIN"/>
    <property type="match status" value="1"/>
</dbReference>
<dbReference type="GO" id="GO:0005634">
    <property type="term" value="C:nucleus"/>
    <property type="evidence" value="ECO:0007669"/>
    <property type="project" value="TreeGrafter"/>
</dbReference>
<evidence type="ECO:0000313" key="7">
    <source>
        <dbReference type="Proteomes" id="UP001140562"/>
    </source>
</evidence>
<sequence>MESTRSCANCKKTDVDLKACSKCKTAHYCGRDCQKTDWKSHKKVCSTAAQSAFVQGAAEHSTTYSAPRLKTIEKHEPKPFTKLDQGAYLRDRPEADTFKLLVDSFRLREADEFQFETKTQPQSLYTGAADSTAPFRQYVAQAWNKKLLPAWWNDAKTLECVAFGEGDAWSDLRKRVTKADVIKRYGDDKMPMQLRMLAEAVYGRGLMGQDGTMMRKQMVMMENGGPGDGMMSSMLSLNAR</sequence>
<evidence type="ECO:0000256" key="3">
    <source>
        <dbReference type="ARBA" id="ARBA00022833"/>
    </source>
</evidence>
<keyword evidence="3" id="KW-0862">Zinc</keyword>
<gene>
    <name evidence="6" type="ORF">N0V87_010268</name>
</gene>
<evidence type="ECO:0000256" key="1">
    <source>
        <dbReference type="ARBA" id="ARBA00022723"/>
    </source>
</evidence>
<keyword evidence="1" id="KW-0479">Metal-binding</keyword>
<proteinExistence type="predicted"/>
<accession>A0A9W8WQ76</accession>
<dbReference type="Proteomes" id="UP001140562">
    <property type="component" value="Unassembled WGS sequence"/>
</dbReference>
<name>A0A9W8WQ76_9PLEO</name>
<protein>
    <recommendedName>
        <fullName evidence="5">MYND-type domain-containing protein</fullName>
    </recommendedName>
</protein>
<dbReference type="PANTHER" id="PTHR10237">
    <property type="entry name" value="DEFORMED EPIDERMAL AUTOREGULATORY FACTOR 1 HOMOLOG SUPPRESSIN"/>
    <property type="match status" value="1"/>
</dbReference>
<evidence type="ECO:0000256" key="4">
    <source>
        <dbReference type="PROSITE-ProRule" id="PRU00134"/>
    </source>
</evidence>
<organism evidence="6 7">
    <name type="scientific">Didymella glomerata</name>
    <dbReference type="NCBI Taxonomy" id="749621"/>
    <lineage>
        <taxon>Eukaryota</taxon>
        <taxon>Fungi</taxon>
        <taxon>Dikarya</taxon>
        <taxon>Ascomycota</taxon>
        <taxon>Pezizomycotina</taxon>
        <taxon>Dothideomycetes</taxon>
        <taxon>Pleosporomycetidae</taxon>
        <taxon>Pleosporales</taxon>
        <taxon>Pleosporineae</taxon>
        <taxon>Didymellaceae</taxon>
        <taxon>Didymella</taxon>
    </lineage>
</organism>
<dbReference type="GO" id="GO:0008270">
    <property type="term" value="F:zinc ion binding"/>
    <property type="evidence" value="ECO:0007669"/>
    <property type="project" value="UniProtKB-KW"/>
</dbReference>
<reference evidence="6" key="1">
    <citation type="submission" date="2022-10" db="EMBL/GenBank/DDBJ databases">
        <title>Tapping the CABI collections for fungal endophytes: first genome assemblies for Collariella, Neodidymelliopsis, Ascochyta clinopodiicola, Didymella pomorum, Didymosphaeria variabile, Neocosmospora piperis and Neocucurbitaria cava.</title>
        <authorList>
            <person name="Hill R."/>
        </authorList>
    </citation>
    <scope>NUCLEOTIDE SEQUENCE</scope>
    <source>
        <strain evidence="6">IMI 360193</strain>
    </source>
</reference>
<dbReference type="InterPro" id="IPR002893">
    <property type="entry name" value="Znf_MYND"/>
</dbReference>
<keyword evidence="7" id="KW-1185">Reference proteome</keyword>
<comment type="caution">
    <text evidence="6">The sequence shown here is derived from an EMBL/GenBank/DDBJ whole genome shotgun (WGS) entry which is preliminary data.</text>
</comment>
<keyword evidence="2 4" id="KW-0863">Zinc-finger</keyword>
<dbReference type="SUPFAM" id="SSF144232">
    <property type="entry name" value="HIT/MYND zinc finger-like"/>
    <property type="match status" value="1"/>
</dbReference>
<dbReference type="EMBL" id="JAPEUV010000223">
    <property type="protein sequence ID" value="KAJ4330147.1"/>
    <property type="molecule type" value="Genomic_DNA"/>
</dbReference>